<feature type="region of interest" description="Disordered" evidence="1">
    <location>
        <begin position="330"/>
        <end position="350"/>
    </location>
</feature>
<dbReference type="InParanoid" id="D8PLB7"/>
<feature type="transmembrane region" description="Helical" evidence="2">
    <location>
        <begin position="93"/>
        <end position="115"/>
    </location>
</feature>
<feature type="transmembrane region" description="Helical" evidence="2">
    <location>
        <begin position="15"/>
        <end position="32"/>
    </location>
</feature>
<feature type="transmembrane region" description="Helical" evidence="2">
    <location>
        <begin position="155"/>
        <end position="177"/>
    </location>
</feature>
<feature type="transmembrane region" description="Helical" evidence="2">
    <location>
        <begin position="122"/>
        <end position="143"/>
    </location>
</feature>
<evidence type="ECO:0000256" key="1">
    <source>
        <dbReference type="SAM" id="MobiDB-lite"/>
    </source>
</evidence>
<sequence>MLATIRAVSIWIETLLYGVHACLFFECMYLLKKRGTLKTMAATVFTYASIALFIVSTIHTGLNLARFIKTFVLLQGTQEQTTYWTNFASGEVLAYYVLTAIQTWIGDLLIIYRCWFVYNKNYMIIILPFVLVLSSFIISILLWTNSVTNMSALTALSNAIFPLSLSQNVLTTGAILYKILRQHRRMNSLSVDSAHSFSSMLTVARLIIESAALYLVAMLLLVIFYFTGNDAAEVFQACITPTIGINFTLLSLRLATITDSDAWGSRPTPHAAHSRSTVANVRFRTSDWRTHESGDWQTPDSWDTDGRTRGGETELQVKTSGRELAGGLEFAPAPSTVKGSMLRDPALRID</sequence>
<feature type="transmembrane region" description="Helical" evidence="2">
    <location>
        <begin position="44"/>
        <end position="65"/>
    </location>
</feature>
<dbReference type="Proteomes" id="UP000007431">
    <property type="component" value="Unassembled WGS sequence"/>
</dbReference>
<evidence type="ECO:0000313" key="4">
    <source>
        <dbReference type="Proteomes" id="UP000007431"/>
    </source>
</evidence>
<dbReference type="AlphaFoldDB" id="D8PLB7"/>
<keyword evidence="2" id="KW-0472">Membrane</keyword>
<dbReference type="OMA" id="HIAINLY"/>
<dbReference type="GeneID" id="9597707"/>
<dbReference type="RefSeq" id="XP_003038977.1">
    <property type="nucleotide sequence ID" value="XM_003038931.1"/>
</dbReference>
<accession>D8PLB7</accession>
<dbReference type="eggNOG" id="ENOG502SJ8T">
    <property type="taxonomic scope" value="Eukaryota"/>
</dbReference>
<keyword evidence="4" id="KW-1185">Reference proteome</keyword>
<feature type="transmembrane region" description="Helical" evidence="2">
    <location>
        <begin position="206"/>
        <end position="228"/>
    </location>
</feature>
<dbReference type="EMBL" id="GL377302">
    <property type="protein sequence ID" value="EFJ04075.1"/>
    <property type="molecule type" value="Genomic_DNA"/>
</dbReference>
<dbReference type="OrthoDB" id="3346544at2759"/>
<evidence type="ECO:0000256" key="2">
    <source>
        <dbReference type="SAM" id="Phobius"/>
    </source>
</evidence>
<reference evidence="3 4" key="1">
    <citation type="journal article" date="2010" name="Nat. Biotechnol.">
        <title>Genome sequence of the model mushroom Schizophyllum commune.</title>
        <authorList>
            <person name="Ohm R.A."/>
            <person name="de Jong J.F."/>
            <person name="Lugones L.G."/>
            <person name="Aerts A."/>
            <person name="Kothe E."/>
            <person name="Stajich J.E."/>
            <person name="de Vries R.P."/>
            <person name="Record E."/>
            <person name="Levasseur A."/>
            <person name="Baker S.E."/>
            <person name="Bartholomew K.A."/>
            <person name="Coutinho P.M."/>
            <person name="Erdmann S."/>
            <person name="Fowler T.J."/>
            <person name="Gathman A.C."/>
            <person name="Lombard V."/>
            <person name="Henrissat B."/>
            <person name="Knabe N."/>
            <person name="Kuees U."/>
            <person name="Lilly W.W."/>
            <person name="Lindquist E."/>
            <person name="Lucas S."/>
            <person name="Magnuson J.K."/>
            <person name="Piumi F."/>
            <person name="Raudaskoski M."/>
            <person name="Salamov A."/>
            <person name="Schmutz J."/>
            <person name="Schwarze F.W.M.R."/>
            <person name="vanKuyk P.A."/>
            <person name="Horton J.S."/>
            <person name="Grigoriev I.V."/>
            <person name="Woesten H.A.B."/>
        </authorList>
    </citation>
    <scope>NUCLEOTIDE SEQUENCE [LARGE SCALE GENOMIC DNA]</scope>
    <source>
        <strain evidence="4">H4-8 / FGSC 9210</strain>
    </source>
</reference>
<gene>
    <name evidence="3" type="ORF">SCHCODRAFT_104632</name>
</gene>
<dbReference type="HOGENOM" id="CLU_044614_3_1_1"/>
<feature type="region of interest" description="Disordered" evidence="1">
    <location>
        <begin position="290"/>
        <end position="312"/>
    </location>
</feature>
<keyword evidence="2" id="KW-1133">Transmembrane helix</keyword>
<keyword evidence="2" id="KW-0812">Transmembrane</keyword>
<feature type="non-terminal residue" evidence="3">
    <location>
        <position position="350"/>
    </location>
</feature>
<name>D8PLB7_SCHCM</name>
<evidence type="ECO:0000313" key="3">
    <source>
        <dbReference type="EMBL" id="EFJ04075.1"/>
    </source>
</evidence>
<organism evidence="4">
    <name type="scientific">Schizophyllum commune (strain H4-8 / FGSC 9210)</name>
    <name type="common">Split gill fungus</name>
    <dbReference type="NCBI Taxonomy" id="578458"/>
    <lineage>
        <taxon>Eukaryota</taxon>
        <taxon>Fungi</taxon>
        <taxon>Dikarya</taxon>
        <taxon>Basidiomycota</taxon>
        <taxon>Agaricomycotina</taxon>
        <taxon>Agaricomycetes</taxon>
        <taxon>Agaricomycetidae</taxon>
        <taxon>Agaricales</taxon>
        <taxon>Schizophyllaceae</taxon>
        <taxon>Schizophyllum</taxon>
    </lineage>
</organism>
<dbReference type="KEGG" id="scm:SCHCO_01209479"/>
<protein>
    <submittedName>
        <fullName evidence="3">Uncharacterized protein</fullName>
    </submittedName>
</protein>
<proteinExistence type="predicted"/>
<dbReference type="VEuPathDB" id="FungiDB:SCHCODRAFT_01209479"/>
<feature type="transmembrane region" description="Helical" evidence="2">
    <location>
        <begin position="234"/>
        <end position="256"/>
    </location>
</feature>